<protein>
    <submittedName>
        <fullName evidence="7">ABC transporter ATP-binding protein</fullName>
    </submittedName>
</protein>
<dbReference type="EMBL" id="JBHSHC010000086">
    <property type="protein sequence ID" value="MFC4767701.1"/>
    <property type="molecule type" value="Genomic_DNA"/>
</dbReference>
<evidence type="ECO:0000256" key="3">
    <source>
        <dbReference type="ARBA" id="ARBA00022741"/>
    </source>
</evidence>
<gene>
    <name evidence="7" type="ORF">ACFO8Q_10055</name>
</gene>
<feature type="domain" description="ABC transporter" evidence="6">
    <location>
        <begin position="5"/>
        <end position="236"/>
    </location>
</feature>
<dbReference type="InterPro" id="IPR017871">
    <property type="entry name" value="ABC_transporter-like_CS"/>
</dbReference>
<dbReference type="InterPro" id="IPR003593">
    <property type="entry name" value="AAA+_ATPase"/>
</dbReference>
<evidence type="ECO:0000256" key="5">
    <source>
        <dbReference type="ARBA" id="ARBA00022970"/>
    </source>
</evidence>
<dbReference type="SUPFAM" id="SSF52540">
    <property type="entry name" value="P-loop containing nucleoside triphosphate hydrolases"/>
    <property type="match status" value="1"/>
</dbReference>
<dbReference type="PIRSF" id="PIRSF039137">
    <property type="entry name" value="ABC_branched_ATPase"/>
    <property type="match status" value="1"/>
</dbReference>
<comment type="similarity">
    <text evidence="1">Belongs to the ABC transporter superfamily.</text>
</comment>
<reference evidence="8" key="1">
    <citation type="journal article" date="2019" name="Int. J. Syst. Evol. Microbiol.">
        <title>The Global Catalogue of Microorganisms (GCM) 10K type strain sequencing project: providing services to taxonomists for standard genome sequencing and annotation.</title>
        <authorList>
            <consortium name="The Broad Institute Genomics Platform"/>
            <consortium name="The Broad Institute Genome Sequencing Center for Infectious Disease"/>
            <person name="Wu L."/>
            <person name="Ma J."/>
        </authorList>
    </citation>
    <scope>NUCLEOTIDE SEQUENCE [LARGE SCALE GENOMIC DNA]</scope>
    <source>
        <strain evidence="8">WYCCWR 12678</strain>
    </source>
</reference>
<dbReference type="Proteomes" id="UP001596002">
    <property type="component" value="Unassembled WGS sequence"/>
</dbReference>
<dbReference type="InterPro" id="IPR052156">
    <property type="entry name" value="BCAA_Transport_ATP-bd_LivF"/>
</dbReference>
<dbReference type="PROSITE" id="PS50893">
    <property type="entry name" value="ABC_TRANSPORTER_2"/>
    <property type="match status" value="1"/>
</dbReference>
<dbReference type="InterPro" id="IPR030660">
    <property type="entry name" value="ABC_branched_ATPase_LivF/BraG"/>
</dbReference>
<keyword evidence="4 7" id="KW-0067">ATP-binding</keyword>
<accession>A0ABV9PZL0</accession>
<evidence type="ECO:0000313" key="8">
    <source>
        <dbReference type="Proteomes" id="UP001596002"/>
    </source>
</evidence>
<dbReference type="InterPro" id="IPR027417">
    <property type="entry name" value="P-loop_NTPase"/>
</dbReference>
<dbReference type="GO" id="GO:0005524">
    <property type="term" value="F:ATP binding"/>
    <property type="evidence" value="ECO:0007669"/>
    <property type="project" value="UniProtKB-KW"/>
</dbReference>
<evidence type="ECO:0000256" key="1">
    <source>
        <dbReference type="ARBA" id="ARBA00005417"/>
    </source>
</evidence>
<dbReference type="RefSeq" id="WP_380025622.1">
    <property type="nucleotide sequence ID" value="NZ_JBHSHC010000086.1"/>
</dbReference>
<dbReference type="PANTHER" id="PTHR43820:SF4">
    <property type="entry name" value="HIGH-AFFINITY BRANCHED-CHAIN AMINO ACID TRANSPORT ATP-BINDING PROTEIN LIVF"/>
    <property type="match status" value="1"/>
</dbReference>
<organism evidence="7 8">
    <name type="scientific">Effusibacillus consociatus</name>
    <dbReference type="NCBI Taxonomy" id="1117041"/>
    <lineage>
        <taxon>Bacteria</taxon>
        <taxon>Bacillati</taxon>
        <taxon>Bacillota</taxon>
        <taxon>Bacilli</taxon>
        <taxon>Bacillales</taxon>
        <taxon>Alicyclobacillaceae</taxon>
        <taxon>Effusibacillus</taxon>
    </lineage>
</organism>
<keyword evidence="2" id="KW-0813">Transport</keyword>
<dbReference type="SMART" id="SM00382">
    <property type="entry name" value="AAA"/>
    <property type="match status" value="1"/>
</dbReference>
<dbReference type="Pfam" id="PF00005">
    <property type="entry name" value="ABC_tran"/>
    <property type="match status" value="1"/>
</dbReference>
<comment type="caution">
    <text evidence="7">The sequence shown here is derived from an EMBL/GenBank/DDBJ whole genome shotgun (WGS) entry which is preliminary data.</text>
</comment>
<sequence>MSKLLEIRNLSAAYGQIEVIHGLNLEVNQGEIVALIGSNGAGKSTLLRTISGLMRPTAGEVIFQGKCINDLKTNEIVKSGLIHVPEGRAILKRMTIEDNLLTGAVFRSKKEIQEDLEEAFRLFPILKERRKQLAGTLSGGQQQMLAIARGLMARPSLLMLDEPSLGLAPLVIKDIFRLIQELKTKGITILIVEQNARQTLRISDRAYVLETGHIALSGNSGELLKNDVILKAYLGENHHTA</sequence>
<dbReference type="Gene3D" id="3.40.50.300">
    <property type="entry name" value="P-loop containing nucleotide triphosphate hydrolases"/>
    <property type="match status" value="1"/>
</dbReference>
<dbReference type="InterPro" id="IPR003439">
    <property type="entry name" value="ABC_transporter-like_ATP-bd"/>
</dbReference>
<evidence type="ECO:0000256" key="2">
    <source>
        <dbReference type="ARBA" id="ARBA00022448"/>
    </source>
</evidence>
<keyword evidence="3" id="KW-0547">Nucleotide-binding</keyword>
<dbReference type="PANTHER" id="PTHR43820">
    <property type="entry name" value="HIGH-AFFINITY BRANCHED-CHAIN AMINO ACID TRANSPORT ATP-BINDING PROTEIN LIVF"/>
    <property type="match status" value="1"/>
</dbReference>
<evidence type="ECO:0000256" key="4">
    <source>
        <dbReference type="ARBA" id="ARBA00022840"/>
    </source>
</evidence>
<keyword evidence="8" id="KW-1185">Reference proteome</keyword>
<keyword evidence="5" id="KW-0029">Amino-acid transport</keyword>
<evidence type="ECO:0000259" key="6">
    <source>
        <dbReference type="PROSITE" id="PS50893"/>
    </source>
</evidence>
<proteinExistence type="inferred from homology"/>
<dbReference type="PROSITE" id="PS00211">
    <property type="entry name" value="ABC_TRANSPORTER_1"/>
    <property type="match status" value="1"/>
</dbReference>
<name>A0ABV9PZL0_9BACL</name>
<dbReference type="CDD" id="cd03224">
    <property type="entry name" value="ABC_TM1139_LivF_branched"/>
    <property type="match status" value="1"/>
</dbReference>
<evidence type="ECO:0000313" key="7">
    <source>
        <dbReference type="EMBL" id="MFC4767701.1"/>
    </source>
</evidence>